<dbReference type="SUPFAM" id="SSF54373">
    <property type="entry name" value="FAD-linked reductases, C-terminal domain"/>
    <property type="match status" value="1"/>
</dbReference>
<reference evidence="8 9" key="1">
    <citation type="submission" date="2023-09" db="EMBL/GenBank/DDBJ databases">
        <authorList>
            <person name="Rey-Velasco X."/>
        </authorList>
    </citation>
    <scope>NUCLEOTIDE SEQUENCE [LARGE SCALE GENOMIC DNA]</scope>
    <source>
        <strain evidence="8 9">F158</strain>
    </source>
</reference>
<dbReference type="InterPro" id="IPR036188">
    <property type="entry name" value="FAD/NAD-bd_sf"/>
</dbReference>
<dbReference type="Pfam" id="PF00732">
    <property type="entry name" value="GMC_oxred_N"/>
    <property type="match status" value="1"/>
</dbReference>
<dbReference type="PROSITE" id="PS00623">
    <property type="entry name" value="GMC_OXRED_1"/>
    <property type="match status" value="1"/>
</dbReference>
<comment type="caution">
    <text evidence="8">The sequence shown here is derived from an EMBL/GenBank/DDBJ whole genome shotgun (WGS) entry which is preliminary data.</text>
</comment>
<dbReference type="Proteomes" id="UP001265259">
    <property type="component" value="Unassembled WGS sequence"/>
</dbReference>
<keyword evidence="4 5" id="KW-0274">FAD</keyword>
<evidence type="ECO:0000256" key="3">
    <source>
        <dbReference type="ARBA" id="ARBA00022630"/>
    </source>
</evidence>
<proteinExistence type="inferred from homology"/>
<evidence type="ECO:0000313" key="9">
    <source>
        <dbReference type="Proteomes" id="UP001265259"/>
    </source>
</evidence>
<dbReference type="PROSITE" id="PS00624">
    <property type="entry name" value="GMC_OXRED_2"/>
    <property type="match status" value="1"/>
</dbReference>
<feature type="domain" description="Glucose-methanol-choline oxidoreductase N-terminal" evidence="7">
    <location>
        <begin position="264"/>
        <end position="278"/>
    </location>
</feature>
<dbReference type="InterPro" id="IPR000172">
    <property type="entry name" value="GMC_OxRdtase_N"/>
</dbReference>
<name>A0ABU3DGX3_9RHOB</name>
<dbReference type="Pfam" id="PF05199">
    <property type="entry name" value="GMC_oxred_C"/>
    <property type="match status" value="1"/>
</dbReference>
<evidence type="ECO:0000256" key="1">
    <source>
        <dbReference type="ARBA" id="ARBA00001974"/>
    </source>
</evidence>
<evidence type="ECO:0000313" key="8">
    <source>
        <dbReference type="EMBL" id="MDT0682958.1"/>
    </source>
</evidence>
<keyword evidence="9" id="KW-1185">Reference proteome</keyword>
<evidence type="ECO:0000256" key="5">
    <source>
        <dbReference type="RuleBase" id="RU003968"/>
    </source>
</evidence>
<evidence type="ECO:0000256" key="2">
    <source>
        <dbReference type="ARBA" id="ARBA00010790"/>
    </source>
</evidence>
<dbReference type="Gene3D" id="3.30.560.10">
    <property type="entry name" value="Glucose Oxidase, domain 3"/>
    <property type="match status" value="1"/>
</dbReference>
<dbReference type="PIRSF" id="PIRSF000137">
    <property type="entry name" value="Alcohol_oxidase"/>
    <property type="match status" value="1"/>
</dbReference>
<comment type="similarity">
    <text evidence="2 5">Belongs to the GMC oxidoreductase family.</text>
</comment>
<gene>
    <name evidence="8" type="ORF">RM543_09690</name>
</gene>
<dbReference type="Gene3D" id="3.50.50.60">
    <property type="entry name" value="FAD/NAD(P)-binding domain"/>
    <property type="match status" value="1"/>
</dbReference>
<dbReference type="EMBL" id="JAVRHL010000002">
    <property type="protein sequence ID" value="MDT0682958.1"/>
    <property type="molecule type" value="Genomic_DNA"/>
</dbReference>
<dbReference type="PANTHER" id="PTHR11552">
    <property type="entry name" value="GLUCOSE-METHANOL-CHOLINE GMC OXIDOREDUCTASE"/>
    <property type="match status" value="1"/>
</dbReference>
<evidence type="ECO:0000259" key="6">
    <source>
        <dbReference type="PROSITE" id="PS00623"/>
    </source>
</evidence>
<evidence type="ECO:0000256" key="4">
    <source>
        <dbReference type="ARBA" id="ARBA00022827"/>
    </source>
</evidence>
<accession>A0ABU3DGX3</accession>
<dbReference type="RefSeq" id="WP_311690988.1">
    <property type="nucleotide sequence ID" value="NZ_JAVRHL010000002.1"/>
</dbReference>
<sequence>MAESFMTGPEHEETDIVIVGAGSAGCVLASRLSVRRDLNVTVLEAGGSDRSLWVRMPIGYGGAFHHPRLNWRYMTEPDPGLGGRAAYWPRGKVIGGSSSINAMVFIRGQARDYDAWAEAGNTGWSYQDLLPAFRRLEDNLAGSDTYRAAGGPITITDIAAHAHSLGHAFLDAARRAGFRDNADFNGADQEGVGFYQITTRRGLRCSAATGYLRPALKRSNLRLETEAHVTRILFKGHRAVGVEYRKGDRLVSLRARREVILSAGAIGSPQILQLSGIGDPERLSALGIETVLARPQVGRNLQDHVGFDFVYEATVPTLNSVLGPLMARGMAGLRYVATRGGPLSLSVNQAGGFVRSGPGRDRPNLQLYFSPLSYTRAVPGKRRLTKPDSFPGFMMGLSNCHPRSRGWLHVRSADPAEPPEIHPRYYAEPEDMEEMLEGTEILRRIAAEAPVAGVVREEKLPGAGVTGREDMADYIRARSGSVFHPCGTCAMGPDPATSVVDPELRVHGIAGLRVADASIMPTIPAGNLGAPCLMIGERAAELIRAVN</sequence>
<dbReference type="InterPro" id="IPR012132">
    <property type="entry name" value="GMC_OxRdtase"/>
</dbReference>
<keyword evidence="3 5" id="KW-0285">Flavoprotein</keyword>
<dbReference type="SUPFAM" id="SSF51905">
    <property type="entry name" value="FAD/NAD(P)-binding domain"/>
    <property type="match status" value="1"/>
</dbReference>
<organism evidence="8 9">
    <name type="scientific">Tropicimonas omnivorans</name>
    <dbReference type="NCBI Taxonomy" id="3075590"/>
    <lineage>
        <taxon>Bacteria</taxon>
        <taxon>Pseudomonadati</taxon>
        <taxon>Pseudomonadota</taxon>
        <taxon>Alphaproteobacteria</taxon>
        <taxon>Rhodobacterales</taxon>
        <taxon>Roseobacteraceae</taxon>
        <taxon>Tropicimonas</taxon>
    </lineage>
</organism>
<evidence type="ECO:0000259" key="7">
    <source>
        <dbReference type="PROSITE" id="PS00624"/>
    </source>
</evidence>
<comment type="cofactor">
    <cofactor evidence="1">
        <name>FAD</name>
        <dbReference type="ChEBI" id="CHEBI:57692"/>
    </cofactor>
</comment>
<dbReference type="InterPro" id="IPR007867">
    <property type="entry name" value="GMC_OxRtase_C"/>
</dbReference>
<feature type="domain" description="Glucose-methanol-choline oxidoreductase N-terminal" evidence="6">
    <location>
        <begin position="91"/>
        <end position="114"/>
    </location>
</feature>
<dbReference type="PANTHER" id="PTHR11552:SF147">
    <property type="entry name" value="CHOLINE DEHYDROGENASE, MITOCHONDRIAL"/>
    <property type="match status" value="1"/>
</dbReference>
<protein>
    <submittedName>
        <fullName evidence="8">GMC family oxidoreductase N-terminal domain-containing protein</fullName>
    </submittedName>
</protein>